<reference evidence="1 2" key="1">
    <citation type="journal article" date="2018" name="BMC Genomics">
        <title>Genomic evidence for intraspecific hybridization in a clonal and extremely halotolerant yeast.</title>
        <authorList>
            <person name="Gostincar C."/>
            <person name="Stajich J.E."/>
            <person name="Zupancic J."/>
            <person name="Zalar P."/>
            <person name="Gunde-Cimerman N."/>
        </authorList>
    </citation>
    <scope>NUCLEOTIDE SEQUENCE [LARGE SCALE GENOMIC DNA]</scope>
    <source>
        <strain evidence="1 2">EXF-151</strain>
    </source>
</reference>
<gene>
    <name evidence="1" type="ORF">D0865_11658</name>
</gene>
<dbReference type="AlphaFoldDB" id="A0A3M7BT50"/>
<dbReference type="EMBL" id="QWIN01001273">
    <property type="protein sequence ID" value="RMY42874.1"/>
    <property type="molecule type" value="Genomic_DNA"/>
</dbReference>
<sequence>MKPSCKLAVTGPSTLIRSNTAGRLFPRLLLDFRFSSDCSVPCGPIGCNFTEGRTFTQLGRTRKLTATSGTGISVFGQNVNTGITNNNSAINGTSAADTQ</sequence>
<proteinExistence type="predicted"/>
<organism evidence="1 2">
    <name type="scientific">Hortaea werneckii</name>
    <name type="common">Black yeast</name>
    <name type="synonym">Cladosporium werneckii</name>
    <dbReference type="NCBI Taxonomy" id="91943"/>
    <lineage>
        <taxon>Eukaryota</taxon>
        <taxon>Fungi</taxon>
        <taxon>Dikarya</taxon>
        <taxon>Ascomycota</taxon>
        <taxon>Pezizomycotina</taxon>
        <taxon>Dothideomycetes</taxon>
        <taxon>Dothideomycetidae</taxon>
        <taxon>Mycosphaerellales</taxon>
        <taxon>Teratosphaeriaceae</taxon>
        <taxon>Hortaea</taxon>
    </lineage>
</organism>
<evidence type="ECO:0000313" key="1">
    <source>
        <dbReference type="EMBL" id="RMY42874.1"/>
    </source>
</evidence>
<evidence type="ECO:0000313" key="2">
    <source>
        <dbReference type="Proteomes" id="UP000270230"/>
    </source>
</evidence>
<protein>
    <submittedName>
        <fullName evidence="1">Uncharacterized protein</fullName>
    </submittedName>
</protein>
<name>A0A3M7BT50_HORWE</name>
<accession>A0A3M7BT50</accession>
<dbReference type="Proteomes" id="UP000270230">
    <property type="component" value="Unassembled WGS sequence"/>
</dbReference>
<comment type="caution">
    <text evidence="1">The sequence shown here is derived from an EMBL/GenBank/DDBJ whole genome shotgun (WGS) entry which is preliminary data.</text>
</comment>